<dbReference type="Gene3D" id="1.10.10.10">
    <property type="entry name" value="Winged helix-like DNA-binding domain superfamily/Winged helix DNA-binding domain"/>
    <property type="match status" value="1"/>
</dbReference>
<keyword evidence="5" id="KW-1185">Reference proteome</keyword>
<dbReference type="Gene3D" id="3.30.750.24">
    <property type="entry name" value="STAS domain"/>
    <property type="match status" value="1"/>
</dbReference>
<dbReference type="InterPro" id="IPR036388">
    <property type="entry name" value="WH-like_DNA-bd_sf"/>
</dbReference>
<sequence>MTCDGGEYAGVVGEKRPARVRLRHLVHEPQGRGLRSRIQKHEIDFRYLLTRNSGRGSLKWSQRPRVEAAMHHLIVTISGEWDITGAQRLRRVLEDAVDRCDQQVELDLSGVTFCDCSVLNALLDARLRALGQGKTLTVRAAGPFVRRLLATTETSQLFAGTPEDLRNEITQLRRAMRTRPAIDQARGVLMATFSLSAGDAWAVLVAVSQHTNTKLHHIAEELLTAVHGEALAETTQRHLAAAVSARREGGATSADRSSAGGRYPRLDC</sequence>
<dbReference type="CDD" id="cd07043">
    <property type="entry name" value="STAS_anti-anti-sigma_factors"/>
    <property type="match status" value="1"/>
</dbReference>
<dbReference type="SUPFAM" id="SSF52091">
    <property type="entry name" value="SpoIIaa-like"/>
    <property type="match status" value="1"/>
</dbReference>
<name>A0ABV9AKA3_9ACTN</name>
<reference evidence="5" key="1">
    <citation type="journal article" date="2019" name="Int. J. Syst. Evol. Microbiol.">
        <title>The Global Catalogue of Microorganisms (GCM) 10K type strain sequencing project: providing services to taxonomists for standard genome sequencing and annotation.</title>
        <authorList>
            <consortium name="The Broad Institute Genomics Platform"/>
            <consortium name="The Broad Institute Genome Sequencing Center for Infectious Disease"/>
            <person name="Wu L."/>
            <person name="Ma J."/>
        </authorList>
    </citation>
    <scope>NUCLEOTIDE SEQUENCE [LARGE SCALE GENOMIC DNA]</scope>
    <source>
        <strain evidence="5">CGMCC 4.7177</strain>
    </source>
</reference>
<evidence type="ECO:0000259" key="3">
    <source>
        <dbReference type="PROSITE" id="PS50921"/>
    </source>
</evidence>
<comment type="caution">
    <text evidence="4">The sequence shown here is derived from an EMBL/GenBank/DDBJ whole genome shotgun (WGS) entry which is preliminary data.</text>
</comment>
<dbReference type="Pfam" id="PF13466">
    <property type="entry name" value="STAS_2"/>
    <property type="match status" value="1"/>
</dbReference>
<dbReference type="InterPro" id="IPR036513">
    <property type="entry name" value="STAS_dom_sf"/>
</dbReference>
<dbReference type="InterPro" id="IPR058548">
    <property type="entry name" value="MlaB-like_STAS"/>
</dbReference>
<proteinExistence type="predicted"/>
<feature type="domain" description="STAS" evidence="2">
    <location>
        <begin position="62"/>
        <end position="189"/>
    </location>
</feature>
<evidence type="ECO:0000313" key="4">
    <source>
        <dbReference type="EMBL" id="MFC4498026.1"/>
    </source>
</evidence>
<dbReference type="RefSeq" id="WP_381166053.1">
    <property type="nucleotide sequence ID" value="NZ_JBHSFK010000001.1"/>
</dbReference>
<dbReference type="SMART" id="SM01012">
    <property type="entry name" value="ANTAR"/>
    <property type="match status" value="1"/>
</dbReference>
<dbReference type="Pfam" id="PF03861">
    <property type="entry name" value="ANTAR"/>
    <property type="match status" value="1"/>
</dbReference>
<feature type="domain" description="ANTAR" evidence="3">
    <location>
        <begin position="162"/>
        <end position="223"/>
    </location>
</feature>
<dbReference type="InterPro" id="IPR005561">
    <property type="entry name" value="ANTAR"/>
</dbReference>
<dbReference type="InterPro" id="IPR011006">
    <property type="entry name" value="CheY-like_superfamily"/>
</dbReference>
<dbReference type="PANTHER" id="PTHR33495:SF2">
    <property type="entry name" value="ANTI-SIGMA FACTOR ANTAGONIST TM_1081-RELATED"/>
    <property type="match status" value="1"/>
</dbReference>
<evidence type="ECO:0000256" key="1">
    <source>
        <dbReference type="SAM" id="MobiDB-lite"/>
    </source>
</evidence>
<evidence type="ECO:0000259" key="2">
    <source>
        <dbReference type="PROSITE" id="PS50801"/>
    </source>
</evidence>
<dbReference type="SUPFAM" id="SSF52172">
    <property type="entry name" value="CheY-like"/>
    <property type="match status" value="1"/>
</dbReference>
<dbReference type="Proteomes" id="UP001595839">
    <property type="component" value="Unassembled WGS sequence"/>
</dbReference>
<dbReference type="EMBL" id="JBHSFK010000001">
    <property type="protein sequence ID" value="MFC4498026.1"/>
    <property type="molecule type" value="Genomic_DNA"/>
</dbReference>
<accession>A0ABV9AKA3</accession>
<dbReference type="PROSITE" id="PS50921">
    <property type="entry name" value="ANTAR"/>
    <property type="match status" value="1"/>
</dbReference>
<gene>
    <name evidence="4" type="ORF">ACFPIH_00595</name>
</gene>
<dbReference type="PANTHER" id="PTHR33495">
    <property type="entry name" value="ANTI-SIGMA FACTOR ANTAGONIST TM_1081-RELATED-RELATED"/>
    <property type="match status" value="1"/>
</dbReference>
<evidence type="ECO:0000313" key="5">
    <source>
        <dbReference type="Proteomes" id="UP001595839"/>
    </source>
</evidence>
<feature type="region of interest" description="Disordered" evidence="1">
    <location>
        <begin position="243"/>
        <end position="268"/>
    </location>
</feature>
<protein>
    <submittedName>
        <fullName evidence="4">ANTAR domain-containing protein</fullName>
    </submittedName>
</protein>
<dbReference type="InterPro" id="IPR002645">
    <property type="entry name" value="STAS_dom"/>
</dbReference>
<dbReference type="PROSITE" id="PS50801">
    <property type="entry name" value="STAS"/>
    <property type="match status" value="1"/>
</dbReference>
<organism evidence="4 5">
    <name type="scientific">Streptomyces vulcanius</name>
    <dbReference type="NCBI Taxonomy" id="1441876"/>
    <lineage>
        <taxon>Bacteria</taxon>
        <taxon>Bacillati</taxon>
        <taxon>Actinomycetota</taxon>
        <taxon>Actinomycetes</taxon>
        <taxon>Kitasatosporales</taxon>
        <taxon>Streptomycetaceae</taxon>
        <taxon>Streptomyces</taxon>
    </lineage>
</organism>